<dbReference type="Proteomes" id="UP000287866">
    <property type="component" value="Unassembled WGS sequence"/>
</dbReference>
<evidence type="ECO:0000256" key="1">
    <source>
        <dbReference type="SAM" id="MobiDB-lite"/>
    </source>
</evidence>
<dbReference type="PROSITE" id="PS51257">
    <property type="entry name" value="PROKAR_LIPOPROTEIN"/>
    <property type="match status" value="1"/>
</dbReference>
<comment type="caution">
    <text evidence="3">The sequence shown here is derived from an EMBL/GenBank/DDBJ whole genome shotgun (WGS) entry which is preliminary data.</text>
</comment>
<dbReference type="Gene3D" id="3.40.710.10">
    <property type="entry name" value="DD-peptidase/beta-lactamase superfamily"/>
    <property type="match status" value="1"/>
</dbReference>
<dbReference type="SUPFAM" id="SSF56601">
    <property type="entry name" value="beta-lactamase/transpeptidase-like"/>
    <property type="match status" value="1"/>
</dbReference>
<name>A0A8T6R8F3_9MICO</name>
<accession>A0A8T6R8F3</accession>
<proteinExistence type="predicted"/>
<evidence type="ECO:0000313" key="3">
    <source>
        <dbReference type="EMBL" id="NHA70146.1"/>
    </source>
</evidence>
<feature type="chain" id="PRO_5039301015" description="Beta-lactamase enzyme family protein" evidence="2">
    <location>
        <begin position="21"/>
        <end position="331"/>
    </location>
</feature>
<feature type="signal peptide" evidence="2">
    <location>
        <begin position="1"/>
        <end position="20"/>
    </location>
</feature>
<evidence type="ECO:0000313" key="4">
    <source>
        <dbReference type="Proteomes" id="UP000287866"/>
    </source>
</evidence>
<organism evidence="3 4">
    <name type="scientific">Phycicoccus flavus</name>
    <dbReference type="NCBI Taxonomy" id="2502783"/>
    <lineage>
        <taxon>Bacteria</taxon>
        <taxon>Bacillati</taxon>
        <taxon>Actinomycetota</taxon>
        <taxon>Actinomycetes</taxon>
        <taxon>Micrococcales</taxon>
        <taxon>Intrasporangiaceae</taxon>
        <taxon>Phycicoccus</taxon>
    </lineage>
</organism>
<evidence type="ECO:0000256" key="2">
    <source>
        <dbReference type="SAM" id="SignalP"/>
    </source>
</evidence>
<keyword evidence="2" id="KW-0732">Signal</keyword>
<feature type="compositionally biased region" description="Polar residues" evidence="1">
    <location>
        <begin position="31"/>
        <end position="45"/>
    </location>
</feature>
<keyword evidence="4" id="KW-1185">Reference proteome</keyword>
<dbReference type="InterPro" id="IPR012338">
    <property type="entry name" value="Beta-lactam/transpept-like"/>
</dbReference>
<feature type="compositionally biased region" description="Pro residues" evidence="1">
    <location>
        <begin position="73"/>
        <end position="98"/>
    </location>
</feature>
<sequence>MRRALLLVTAALVGLGGCGAQPSPVGPSEAPSGTSAPSTRPSSSGGPDAVRAPSRSAEPAPRSDADLVVAVPRPTPPPVPPPVPVPVTTPAPGAPPAPTGDAAPAPDGLETLAGDTRSAIVYAPLSNPSAVVTEGSVPSARAWSTSKVLVVAAYLDTVVDGDPSRIPATERGWIRSALTASDGDAVVAVRSRIPGSPGAAITAVLRSIGDTSTVAPDRSQGEMSWSPREQVRFMAALSAGRVVSPEASRFLLTEMNPIGAHRWGLGTIGAGPFKGGWLTSATETRQMGIVGGYAVAIITVGVGPAVVQTDGDAAHVWQMDRLAGLLARRIS</sequence>
<protein>
    <recommendedName>
        <fullName evidence="5">Beta-lactamase enzyme family protein</fullName>
    </recommendedName>
</protein>
<evidence type="ECO:0008006" key="5">
    <source>
        <dbReference type="Google" id="ProtNLM"/>
    </source>
</evidence>
<gene>
    <name evidence="3" type="ORF">EPD83_019110</name>
</gene>
<dbReference type="RefSeq" id="WP_164896512.1">
    <property type="nucleotide sequence ID" value="NZ_SAYU02000102.1"/>
</dbReference>
<dbReference type="EMBL" id="SAYU02000102">
    <property type="protein sequence ID" value="NHA70146.1"/>
    <property type="molecule type" value="Genomic_DNA"/>
</dbReference>
<feature type="region of interest" description="Disordered" evidence="1">
    <location>
        <begin position="16"/>
        <end position="106"/>
    </location>
</feature>
<dbReference type="AlphaFoldDB" id="A0A8T6R8F3"/>
<reference evidence="3" key="1">
    <citation type="submission" date="2020-03" db="EMBL/GenBank/DDBJ databases">
        <title>Phycicoccus flavus sp. nov., a novel endophytic actinobacterium isolated from branch of Kandelia candel.</title>
        <authorList>
            <person name="Tuo L."/>
        </authorList>
    </citation>
    <scope>NUCLEOTIDE SEQUENCE</scope>
    <source>
        <strain evidence="3">CMS6Z-2</strain>
    </source>
</reference>